<dbReference type="EMBL" id="JAEPWM010000004">
    <property type="protein sequence ID" value="MBK6006694.1"/>
    <property type="molecule type" value="Genomic_DNA"/>
</dbReference>
<feature type="transmembrane region" description="Helical" evidence="7">
    <location>
        <begin position="84"/>
        <end position="105"/>
    </location>
</feature>
<comment type="similarity">
    <text evidence="2">Belongs to the polysaccharide synthase family.</text>
</comment>
<evidence type="ECO:0000313" key="9">
    <source>
        <dbReference type="Proteomes" id="UP000630528"/>
    </source>
</evidence>
<organism evidence="8 9">
    <name type="scientific">Ramlibacter ginsenosidimutans</name>
    <dbReference type="NCBI Taxonomy" id="502333"/>
    <lineage>
        <taxon>Bacteria</taxon>
        <taxon>Pseudomonadati</taxon>
        <taxon>Pseudomonadota</taxon>
        <taxon>Betaproteobacteria</taxon>
        <taxon>Burkholderiales</taxon>
        <taxon>Comamonadaceae</taxon>
        <taxon>Ramlibacter</taxon>
    </lineage>
</organism>
<name>A0A934WLE6_9BURK</name>
<evidence type="ECO:0000256" key="7">
    <source>
        <dbReference type="SAM" id="Phobius"/>
    </source>
</evidence>
<evidence type="ECO:0000256" key="2">
    <source>
        <dbReference type="ARBA" id="ARBA00007430"/>
    </source>
</evidence>
<feature type="transmembrane region" description="Helical" evidence="7">
    <location>
        <begin position="117"/>
        <end position="137"/>
    </location>
</feature>
<dbReference type="PANTHER" id="PTHR30250:SF10">
    <property type="entry name" value="LIPOPOLYSACCHARIDE BIOSYNTHESIS PROTEIN WZXC"/>
    <property type="match status" value="1"/>
</dbReference>
<feature type="transmembrane region" description="Helical" evidence="7">
    <location>
        <begin position="445"/>
        <end position="466"/>
    </location>
</feature>
<feature type="transmembrane region" description="Helical" evidence="7">
    <location>
        <begin position="358"/>
        <end position="376"/>
    </location>
</feature>
<gene>
    <name evidence="8" type="ORF">JJB11_11380</name>
</gene>
<proteinExistence type="inferred from homology"/>
<evidence type="ECO:0000256" key="3">
    <source>
        <dbReference type="ARBA" id="ARBA00022475"/>
    </source>
</evidence>
<keyword evidence="3" id="KW-1003">Cell membrane</keyword>
<feature type="transmembrane region" description="Helical" evidence="7">
    <location>
        <begin position="149"/>
        <end position="168"/>
    </location>
</feature>
<dbReference type="AlphaFoldDB" id="A0A934WLE6"/>
<comment type="subcellular location">
    <subcellularLocation>
        <location evidence="1">Cell membrane</location>
        <topology evidence="1">Multi-pass membrane protein</topology>
    </subcellularLocation>
</comment>
<feature type="transmembrane region" description="Helical" evidence="7">
    <location>
        <begin position="382"/>
        <end position="403"/>
    </location>
</feature>
<keyword evidence="9" id="KW-1185">Reference proteome</keyword>
<dbReference type="Proteomes" id="UP000630528">
    <property type="component" value="Unassembled WGS sequence"/>
</dbReference>
<evidence type="ECO:0000256" key="1">
    <source>
        <dbReference type="ARBA" id="ARBA00004651"/>
    </source>
</evidence>
<evidence type="ECO:0000313" key="8">
    <source>
        <dbReference type="EMBL" id="MBK6006694.1"/>
    </source>
</evidence>
<evidence type="ECO:0000256" key="4">
    <source>
        <dbReference type="ARBA" id="ARBA00022692"/>
    </source>
</evidence>
<keyword evidence="6 7" id="KW-0472">Membrane</keyword>
<dbReference type="GO" id="GO:0005886">
    <property type="term" value="C:plasma membrane"/>
    <property type="evidence" value="ECO:0007669"/>
    <property type="project" value="UniProtKB-SubCell"/>
</dbReference>
<accession>A0A934WLE6</accession>
<dbReference type="Pfam" id="PF13440">
    <property type="entry name" value="Polysacc_synt_3"/>
    <property type="match status" value="1"/>
</dbReference>
<feature type="transmembrane region" description="Helical" evidence="7">
    <location>
        <begin position="290"/>
        <end position="308"/>
    </location>
</feature>
<dbReference type="InterPro" id="IPR050833">
    <property type="entry name" value="Poly_Biosynth_Transport"/>
</dbReference>
<comment type="caution">
    <text evidence="8">The sequence shown here is derived from an EMBL/GenBank/DDBJ whole genome shotgun (WGS) entry which is preliminary data.</text>
</comment>
<dbReference type="PANTHER" id="PTHR30250">
    <property type="entry name" value="PST FAMILY PREDICTED COLANIC ACID TRANSPORTER"/>
    <property type="match status" value="1"/>
</dbReference>
<protein>
    <submittedName>
        <fullName evidence="8">Oligosaccharide flippase family protein</fullName>
    </submittedName>
</protein>
<dbReference type="RefSeq" id="WP_201170676.1">
    <property type="nucleotide sequence ID" value="NZ_JAEPWM010000004.1"/>
</dbReference>
<sequence length="501" mass="52594">MKNDELSASAERAVKWSVFTTMARFGLQLGSQIALARLLGPDVYGVYGIGMTVLTFVAFLSGASFSWNLMLLPKVTDEDIRLSFTWQMLIGVACAVAMWLAAPWIASFFSDPRVAGMVQLLAIASALTAASATATCLLQRELDFRSLGLIQIGSYAIGYLGVGVVLALRGYGATSLGVAAVVQAAVVLVATCAVRRHPVRPLLRHAGSDTLSTGRIVFFTNVVNWCLNNLDRVVIGRVLNTHSVGVYNLAYNVASIPNTLLVGAVQPTLLSTGAKLQDDHGRLGEGWSRAVAAVLVIATPMAVAAALLSHDLVAFVYGPAWGDAGWVLAALFLCVPAWASWGMSTPVLWNAQRKSSECLLQLPVLAVAAGLWFWAAHEGVRYVAAASVLVMFTRAAVMVVAVLRRLHLRWTGVGVALLRGGSLALLCGAGVLLGQHLAGSDAAPLARLLAGAVVGTAPAPFVLILAPQWLGRDALAVLSRMLPFLSKPTSPLAAAAVPGAS</sequence>
<feature type="transmembrane region" description="Helical" evidence="7">
    <location>
        <begin position="328"/>
        <end position="351"/>
    </location>
</feature>
<reference evidence="8" key="1">
    <citation type="journal article" date="2012" name="J. Microbiol. Biotechnol.">
        <title>Ramlibacter ginsenosidimutans sp. nov., with ginsenoside-converting activity.</title>
        <authorList>
            <person name="Wang L."/>
            <person name="An D.S."/>
            <person name="Kim S.G."/>
            <person name="Jin F.X."/>
            <person name="Kim S.C."/>
            <person name="Lee S.T."/>
            <person name="Im W.T."/>
        </authorList>
    </citation>
    <scope>NUCLEOTIDE SEQUENCE</scope>
    <source>
        <strain evidence="8">KACC 17527</strain>
    </source>
</reference>
<evidence type="ECO:0000256" key="5">
    <source>
        <dbReference type="ARBA" id="ARBA00022989"/>
    </source>
</evidence>
<evidence type="ECO:0000256" key="6">
    <source>
        <dbReference type="ARBA" id="ARBA00023136"/>
    </source>
</evidence>
<feature type="transmembrane region" description="Helical" evidence="7">
    <location>
        <begin position="410"/>
        <end position="433"/>
    </location>
</feature>
<keyword evidence="4 7" id="KW-0812">Transmembrane</keyword>
<keyword evidence="5 7" id="KW-1133">Transmembrane helix</keyword>
<feature type="transmembrane region" description="Helical" evidence="7">
    <location>
        <begin position="174"/>
        <end position="194"/>
    </location>
</feature>
<feature type="transmembrane region" description="Helical" evidence="7">
    <location>
        <begin position="44"/>
        <end position="72"/>
    </location>
</feature>
<reference evidence="8" key="2">
    <citation type="submission" date="2021-01" db="EMBL/GenBank/DDBJ databases">
        <authorList>
            <person name="Kang M."/>
        </authorList>
    </citation>
    <scope>NUCLEOTIDE SEQUENCE</scope>
    <source>
        <strain evidence="8">KACC 17527</strain>
    </source>
</reference>